<dbReference type="PROSITE" id="PS00676">
    <property type="entry name" value="SIGMA54_INTERACT_2"/>
    <property type="match status" value="1"/>
</dbReference>
<dbReference type="InterPro" id="IPR002197">
    <property type="entry name" value="HTH_Fis"/>
</dbReference>
<evidence type="ECO:0000313" key="10">
    <source>
        <dbReference type="Proteomes" id="UP000028931"/>
    </source>
</evidence>
<dbReference type="InterPro" id="IPR001789">
    <property type="entry name" value="Sig_transdc_resp-reg_receiver"/>
</dbReference>
<reference evidence="9 10" key="1">
    <citation type="submission" date="2014-07" db="EMBL/GenBank/DDBJ databases">
        <authorList>
            <person name="Lee K."/>
            <person name="Lim J.Y."/>
            <person name="Hwang I."/>
        </authorList>
    </citation>
    <scope>NUCLEOTIDE SEQUENCE [LARGE SCALE GENOMIC DNA]</scope>
    <source>
        <strain evidence="9 10">KL28</strain>
    </source>
</reference>
<evidence type="ECO:0000256" key="6">
    <source>
        <dbReference type="PROSITE-ProRule" id="PRU00169"/>
    </source>
</evidence>
<evidence type="ECO:0000256" key="3">
    <source>
        <dbReference type="ARBA" id="ARBA00023015"/>
    </source>
</evidence>
<dbReference type="InterPro" id="IPR027417">
    <property type="entry name" value="P-loop_NTPase"/>
</dbReference>
<dbReference type="EMBL" id="CP009048">
    <property type="protein sequence ID" value="AIL61556.1"/>
    <property type="molecule type" value="Genomic_DNA"/>
</dbReference>
<protein>
    <submittedName>
        <fullName evidence="9">Two component sigma54 specific Fis family transcriptional regulator</fullName>
    </submittedName>
</protein>
<dbReference type="OrthoDB" id="9804019at2"/>
<gene>
    <name evidence="9" type="ORF">PSAKL28_23450</name>
</gene>
<dbReference type="Gene3D" id="1.10.10.60">
    <property type="entry name" value="Homeodomain-like"/>
    <property type="match status" value="1"/>
</dbReference>
<evidence type="ECO:0000313" key="9">
    <source>
        <dbReference type="EMBL" id="AIL61556.1"/>
    </source>
</evidence>
<dbReference type="SMART" id="SM00448">
    <property type="entry name" value="REC"/>
    <property type="match status" value="1"/>
</dbReference>
<dbReference type="AlphaFoldDB" id="A0A077FE79"/>
<dbReference type="PROSITE" id="PS50110">
    <property type="entry name" value="RESPONSE_REGULATORY"/>
    <property type="match status" value="1"/>
</dbReference>
<dbReference type="Pfam" id="PF00072">
    <property type="entry name" value="Response_reg"/>
    <property type="match status" value="1"/>
</dbReference>
<organism evidence="9 10">
    <name type="scientific">Pseudomonas alkylphenolica</name>
    <dbReference type="NCBI Taxonomy" id="237609"/>
    <lineage>
        <taxon>Bacteria</taxon>
        <taxon>Pseudomonadati</taxon>
        <taxon>Pseudomonadota</taxon>
        <taxon>Gammaproteobacteria</taxon>
        <taxon>Pseudomonadales</taxon>
        <taxon>Pseudomonadaceae</taxon>
        <taxon>Pseudomonas</taxon>
    </lineage>
</organism>
<dbReference type="GO" id="GO:0000160">
    <property type="term" value="P:phosphorelay signal transduction system"/>
    <property type="evidence" value="ECO:0007669"/>
    <property type="project" value="InterPro"/>
</dbReference>
<dbReference type="Pfam" id="PF00158">
    <property type="entry name" value="Sigma54_activat"/>
    <property type="match status" value="1"/>
</dbReference>
<dbReference type="InterPro" id="IPR025662">
    <property type="entry name" value="Sigma_54_int_dom_ATP-bd_1"/>
</dbReference>
<evidence type="ECO:0000256" key="1">
    <source>
        <dbReference type="ARBA" id="ARBA00022741"/>
    </source>
</evidence>
<dbReference type="SUPFAM" id="SSF46689">
    <property type="entry name" value="Homeodomain-like"/>
    <property type="match status" value="1"/>
</dbReference>
<dbReference type="PANTHER" id="PTHR32071">
    <property type="entry name" value="TRANSCRIPTIONAL REGULATORY PROTEIN"/>
    <property type="match status" value="1"/>
</dbReference>
<dbReference type="SUPFAM" id="SSF52540">
    <property type="entry name" value="P-loop containing nucleoside triphosphate hydrolases"/>
    <property type="match status" value="1"/>
</dbReference>
<dbReference type="Gene3D" id="3.40.50.2300">
    <property type="match status" value="1"/>
</dbReference>
<dbReference type="PROSITE" id="PS00675">
    <property type="entry name" value="SIGMA54_INTERACT_1"/>
    <property type="match status" value="1"/>
</dbReference>
<dbReference type="KEGG" id="palk:PSAKL28_23450"/>
<keyword evidence="5" id="KW-0804">Transcription</keyword>
<dbReference type="GO" id="GO:0043565">
    <property type="term" value="F:sequence-specific DNA binding"/>
    <property type="evidence" value="ECO:0007669"/>
    <property type="project" value="InterPro"/>
</dbReference>
<proteinExistence type="predicted"/>
<keyword evidence="1" id="KW-0547">Nucleotide-binding</keyword>
<dbReference type="PRINTS" id="PR01590">
    <property type="entry name" value="HTHFIS"/>
</dbReference>
<evidence type="ECO:0000259" key="8">
    <source>
        <dbReference type="PROSITE" id="PS50110"/>
    </source>
</evidence>
<dbReference type="Pfam" id="PF25601">
    <property type="entry name" value="AAA_lid_14"/>
    <property type="match status" value="1"/>
</dbReference>
<dbReference type="HOGENOM" id="CLU_000445_0_6_6"/>
<accession>A0A077FE79</accession>
<feature type="modified residue" description="4-aspartylphosphate" evidence="6">
    <location>
        <position position="53"/>
    </location>
</feature>
<dbReference type="CDD" id="cd00009">
    <property type="entry name" value="AAA"/>
    <property type="match status" value="1"/>
</dbReference>
<dbReference type="FunFam" id="3.40.50.300:FF:000006">
    <property type="entry name" value="DNA-binding transcriptional regulator NtrC"/>
    <property type="match status" value="1"/>
</dbReference>
<keyword evidence="3" id="KW-0805">Transcription regulation</keyword>
<dbReference type="Pfam" id="PF02954">
    <property type="entry name" value="HTH_8"/>
    <property type="match status" value="1"/>
</dbReference>
<dbReference type="InterPro" id="IPR025943">
    <property type="entry name" value="Sigma_54_int_dom_ATP-bd_2"/>
</dbReference>
<evidence type="ECO:0000256" key="4">
    <source>
        <dbReference type="ARBA" id="ARBA00023125"/>
    </source>
</evidence>
<evidence type="ECO:0000259" key="7">
    <source>
        <dbReference type="PROSITE" id="PS50045"/>
    </source>
</evidence>
<name>A0A077FE79_9PSED</name>
<dbReference type="GO" id="GO:0006355">
    <property type="term" value="P:regulation of DNA-templated transcription"/>
    <property type="evidence" value="ECO:0007669"/>
    <property type="project" value="InterPro"/>
</dbReference>
<dbReference type="Gene3D" id="3.40.50.300">
    <property type="entry name" value="P-loop containing nucleotide triphosphate hydrolases"/>
    <property type="match status" value="1"/>
</dbReference>
<dbReference type="InterPro" id="IPR002078">
    <property type="entry name" value="Sigma_54_int"/>
</dbReference>
<dbReference type="SMART" id="SM00382">
    <property type="entry name" value="AAA"/>
    <property type="match status" value="1"/>
</dbReference>
<dbReference type="InterPro" id="IPR011006">
    <property type="entry name" value="CheY-like_superfamily"/>
</dbReference>
<keyword evidence="2" id="KW-0067">ATP-binding</keyword>
<dbReference type="RefSeq" id="WP_038610466.1">
    <property type="nucleotide sequence ID" value="NZ_CP009048.1"/>
</dbReference>
<dbReference type="InterPro" id="IPR025944">
    <property type="entry name" value="Sigma_54_int_dom_CS"/>
</dbReference>
<dbReference type="InterPro" id="IPR003593">
    <property type="entry name" value="AAA+_ATPase"/>
</dbReference>
<keyword evidence="4" id="KW-0238">DNA-binding</keyword>
<dbReference type="Proteomes" id="UP000028931">
    <property type="component" value="Chromosome"/>
</dbReference>
<dbReference type="SUPFAM" id="SSF52172">
    <property type="entry name" value="CheY-like"/>
    <property type="match status" value="1"/>
</dbReference>
<dbReference type="Gene3D" id="1.10.8.60">
    <property type="match status" value="1"/>
</dbReference>
<evidence type="ECO:0000256" key="2">
    <source>
        <dbReference type="ARBA" id="ARBA00022840"/>
    </source>
</evidence>
<dbReference type="eggNOG" id="COG2204">
    <property type="taxonomic scope" value="Bacteria"/>
</dbReference>
<dbReference type="InterPro" id="IPR058031">
    <property type="entry name" value="AAA_lid_NorR"/>
</dbReference>
<keyword evidence="6" id="KW-0597">Phosphoprotein</keyword>
<dbReference type="PROSITE" id="PS00688">
    <property type="entry name" value="SIGMA54_INTERACT_3"/>
    <property type="match status" value="1"/>
</dbReference>
<feature type="domain" description="Response regulatory" evidence="8">
    <location>
        <begin position="4"/>
        <end position="118"/>
    </location>
</feature>
<evidence type="ECO:0000256" key="5">
    <source>
        <dbReference type="ARBA" id="ARBA00023163"/>
    </source>
</evidence>
<feature type="domain" description="Sigma-54 factor interaction" evidence="7">
    <location>
        <begin position="143"/>
        <end position="380"/>
    </location>
</feature>
<dbReference type="GO" id="GO:0005524">
    <property type="term" value="F:ATP binding"/>
    <property type="evidence" value="ECO:0007669"/>
    <property type="project" value="UniProtKB-KW"/>
</dbReference>
<dbReference type="PROSITE" id="PS50045">
    <property type="entry name" value="SIGMA54_INTERACT_4"/>
    <property type="match status" value="1"/>
</dbReference>
<sequence>MEQSILVVEDDEILAENIQTYLERKGFEVTVCHSAEEALEQLPKCQPDAVLTDNSLPGMNGHELIKALAERAPELKVIMMTGYGNVEDAVLAMKEGAFHYLTKPVVLAELKLMLDKALAAERLERTLSFYQEREAQKSGGQSLIGESPAMLGLKHTLTQLLDAERRMASGDLPPVLVEGETGTGKELVARALHFDGARSKGPFIEFNCASIPANLLEAELFGHEKGAFTDAKDRRVGLVEAADGGTLFLDEIGEMDLILQAKLLKLLEDRTIRRIGAVKERKVDLRIISATNCNLEQMVQQGKFRRDLFFRLRIISIKVPRLYARGEDILLLARHFLALHGKRYGKSHLHFSPEAEELLLNYSWPGNVRELRNMLEQTVLLAPNEEIAPHQLNVCMSLVDEPFEMPALAFHDSHNGSAEVPASTSLPEVEREMVRKMLDRTDWNVTKSARLLGLSRDMLRYRIEKLGLTRPDKRQW</sequence>
<dbReference type="InterPro" id="IPR009057">
    <property type="entry name" value="Homeodomain-like_sf"/>
</dbReference>